<reference evidence="7" key="1">
    <citation type="submission" date="2022-04" db="EMBL/GenBank/DDBJ databases">
        <title>Lysobacter sp. CAU 1642 isolated from sea sand.</title>
        <authorList>
            <person name="Kim W."/>
        </authorList>
    </citation>
    <scope>NUCLEOTIDE SEQUENCE</scope>
    <source>
        <strain evidence="7">CAU 1642</strain>
    </source>
</reference>
<dbReference type="PANTHER" id="PTHR42872">
    <property type="entry name" value="PROTEIN-GLUTAMATE METHYLESTERASE/PROTEIN-GLUTAMINE GLUTAMINASE"/>
    <property type="match status" value="1"/>
</dbReference>
<evidence type="ECO:0000256" key="1">
    <source>
        <dbReference type="ARBA" id="ARBA00022801"/>
    </source>
</evidence>
<proteinExistence type="predicted"/>
<keyword evidence="8" id="KW-1185">Reference proteome</keyword>
<dbReference type="Pfam" id="PF01339">
    <property type="entry name" value="CheB_methylest"/>
    <property type="match status" value="1"/>
</dbReference>
<feature type="active site" evidence="4">
    <location>
        <position position="519"/>
    </location>
</feature>
<feature type="region of interest" description="Disordered" evidence="5">
    <location>
        <begin position="388"/>
        <end position="449"/>
    </location>
</feature>
<name>A0ABT0GIH4_9GAMM</name>
<evidence type="ECO:0000256" key="2">
    <source>
        <dbReference type="ARBA" id="ARBA00039140"/>
    </source>
</evidence>
<keyword evidence="4" id="KW-0145">Chemotaxis</keyword>
<evidence type="ECO:0000256" key="4">
    <source>
        <dbReference type="PROSITE-ProRule" id="PRU00050"/>
    </source>
</evidence>
<dbReference type="EMBL" id="JALNMH010000009">
    <property type="protein sequence ID" value="MCK7594355.1"/>
    <property type="molecule type" value="Genomic_DNA"/>
</dbReference>
<organism evidence="7 8">
    <name type="scientific">Pseudomarimonas salicorniae</name>
    <dbReference type="NCBI Taxonomy" id="2933270"/>
    <lineage>
        <taxon>Bacteria</taxon>
        <taxon>Pseudomonadati</taxon>
        <taxon>Pseudomonadota</taxon>
        <taxon>Gammaproteobacteria</taxon>
        <taxon>Lysobacterales</taxon>
        <taxon>Lysobacteraceae</taxon>
        <taxon>Pseudomarimonas</taxon>
    </lineage>
</organism>
<feature type="compositionally biased region" description="Low complexity" evidence="5">
    <location>
        <begin position="431"/>
        <end position="449"/>
    </location>
</feature>
<feature type="compositionally biased region" description="Acidic residues" evidence="5">
    <location>
        <begin position="411"/>
        <end position="421"/>
    </location>
</feature>
<dbReference type="PROSITE" id="PS50122">
    <property type="entry name" value="CHEB"/>
    <property type="match status" value="1"/>
</dbReference>
<dbReference type="Gene3D" id="3.40.50.180">
    <property type="entry name" value="Methylesterase CheB, C-terminal domain"/>
    <property type="match status" value="1"/>
</dbReference>
<evidence type="ECO:0000259" key="6">
    <source>
        <dbReference type="PROSITE" id="PS50122"/>
    </source>
</evidence>
<feature type="domain" description="CheB-type methylesterase" evidence="6">
    <location>
        <begin position="507"/>
        <end position="698"/>
    </location>
</feature>
<dbReference type="SUPFAM" id="SSF52738">
    <property type="entry name" value="Methylesterase CheB, C-terminal domain"/>
    <property type="match status" value="1"/>
</dbReference>
<gene>
    <name evidence="7" type="ORF">M0G41_11825</name>
</gene>
<evidence type="ECO:0000256" key="5">
    <source>
        <dbReference type="SAM" id="MobiDB-lite"/>
    </source>
</evidence>
<comment type="caution">
    <text evidence="7">The sequence shown here is derived from an EMBL/GenBank/DDBJ whole genome shotgun (WGS) entry which is preliminary data.</text>
</comment>
<evidence type="ECO:0000313" key="7">
    <source>
        <dbReference type="EMBL" id="MCK7594355.1"/>
    </source>
</evidence>
<accession>A0ABT0GIH4</accession>
<sequence length="698" mass="73511">MAAQVDSAAPERVALLGRDDEVRAQLRAALSEVGAEIVHEGDPREVDTEALRGLDAGTLIVNLDAGLEDAIDHLDALFDDPAVQVIFNESEVTQKLSGWDLARWARHLVAKVLRCSDATPPPPPGSESLPLRDLQPQPRGRAPDAEADDQSGAFNDIAEEARLSGEVVPASRQLVDEDVPRVELETSEPEQVEHEPLITIELEREAAEDDTDFELSGVSLERPVPQTASEQYLDPNEVLEIDDFELVPHDELEATGRRLGPDEPTVVLSRDELHAELSIKGDDAQGDEPLAPRRGSDDPTVVIDLADIEAGLEALNEEPDAVDVAPASSAYVDQDEGEPRLEGEDFEALLQGFDADAPPAPLPRETDEEVDLSLDEDVAALAAQLDALSGGDGGDEEVTGSGPASGAIEDAGFDIDFELPEPGESPTAQLGSGEESVEPASPAAPAAAASGGFGELSLLDIDADPSAPAGEAAPKSGASFDFDSIGLSLEPMPGESPATTPDSAAVEGQIRRVVVLGASIGGPDALRSFLGAIPAGFPALLVLVQHLDNGFFGRLAQQLQKASALNVRVAGEDPSPARMGEVLILPSDGRYTIRRDGSIERSDYPEPPRYKPCINDAFRAIADEFGRDTLAIIFSGMAGDAVDGASHVTAMGGEVWGQDPDSCVVSSMIDGARARGLLETVASPRELGEKLVARYGRG</sequence>
<dbReference type="CDD" id="cd16432">
    <property type="entry name" value="CheB_Rec"/>
    <property type="match status" value="1"/>
</dbReference>
<feature type="active site" evidence="4">
    <location>
        <position position="640"/>
    </location>
</feature>
<dbReference type="InterPro" id="IPR000673">
    <property type="entry name" value="Sig_transdc_resp-reg_Me-estase"/>
</dbReference>
<feature type="region of interest" description="Disordered" evidence="5">
    <location>
        <begin position="278"/>
        <end position="298"/>
    </location>
</feature>
<feature type="region of interest" description="Disordered" evidence="5">
    <location>
        <begin position="484"/>
        <end position="504"/>
    </location>
</feature>
<dbReference type="Proteomes" id="UP001431449">
    <property type="component" value="Unassembled WGS sequence"/>
</dbReference>
<protein>
    <recommendedName>
        <fullName evidence="2">protein-glutamate methylesterase</fullName>
        <ecNumber evidence="2">3.1.1.61</ecNumber>
    </recommendedName>
</protein>
<feature type="active site" evidence="4">
    <location>
        <position position="546"/>
    </location>
</feature>
<dbReference type="InterPro" id="IPR035909">
    <property type="entry name" value="CheB_C"/>
</dbReference>
<evidence type="ECO:0000256" key="3">
    <source>
        <dbReference type="ARBA" id="ARBA00048267"/>
    </source>
</evidence>
<feature type="region of interest" description="Disordered" evidence="5">
    <location>
        <begin position="116"/>
        <end position="149"/>
    </location>
</feature>
<evidence type="ECO:0000313" key="8">
    <source>
        <dbReference type="Proteomes" id="UP001431449"/>
    </source>
</evidence>
<comment type="catalytic activity">
    <reaction evidence="3">
        <text>[protein]-L-glutamate 5-O-methyl ester + H2O = L-glutamyl-[protein] + methanol + H(+)</text>
        <dbReference type="Rhea" id="RHEA:23236"/>
        <dbReference type="Rhea" id="RHEA-COMP:10208"/>
        <dbReference type="Rhea" id="RHEA-COMP:10311"/>
        <dbReference type="ChEBI" id="CHEBI:15377"/>
        <dbReference type="ChEBI" id="CHEBI:15378"/>
        <dbReference type="ChEBI" id="CHEBI:17790"/>
        <dbReference type="ChEBI" id="CHEBI:29973"/>
        <dbReference type="ChEBI" id="CHEBI:82795"/>
        <dbReference type="EC" id="3.1.1.61"/>
    </reaction>
</comment>
<dbReference type="PANTHER" id="PTHR42872:SF6">
    <property type="entry name" value="PROTEIN-GLUTAMATE METHYLESTERASE_PROTEIN-GLUTAMINE GLUTAMINASE"/>
    <property type="match status" value="1"/>
</dbReference>
<keyword evidence="1 4" id="KW-0378">Hydrolase</keyword>
<dbReference type="RefSeq" id="WP_248209427.1">
    <property type="nucleotide sequence ID" value="NZ_JALNMH010000009.1"/>
</dbReference>
<dbReference type="EC" id="3.1.1.61" evidence="2"/>